<dbReference type="AlphaFoldDB" id="A0A9P4VNR5"/>
<keyword evidence="1" id="KW-0539">Nucleus</keyword>
<dbReference type="Pfam" id="PF11905">
    <property type="entry name" value="DUF3425"/>
    <property type="match status" value="1"/>
</dbReference>
<gene>
    <name evidence="3" type="ORF">M501DRAFT_932018</name>
</gene>
<dbReference type="Gene3D" id="4.10.240.10">
    <property type="entry name" value="Zn(2)-C6 fungal-type DNA-binding domain"/>
    <property type="match status" value="1"/>
</dbReference>
<protein>
    <recommendedName>
        <fullName evidence="2">Zn(2)-C6 fungal-type domain-containing protein</fullName>
    </recommendedName>
</protein>
<dbReference type="InterPro" id="IPR036864">
    <property type="entry name" value="Zn2-C6_fun-type_DNA-bd_sf"/>
</dbReference>
<dbReference type="Proteomes" id="UP000799429">
    <property type="component" value="Unassembled WGS sequence"/>
</dbReference>
<sequence>MATREADDMSSISASVAKRTKLTQVACDKCRSRKSKCDGSRPVCGKCIQFSTKCVYIAEAGETRGQSIHRANRELQEQLDSYKALFEHLRSGSTDVRVDILAQLTANEPPEEILRRFNKNYQLPVHENATARSSRQQGKHRATDAFEEGGIADGVPALAHAGQEITSTATEDLPQESQVFATSHLNPQAQAAKAELLQRFSCARVAGISDDTQRQLPTGAVHRFGNLPLSSAVQANHYPMDVQVQQMLNLQTHEYAIPSCIWSDNTPMSNLFFSFRDGARKMIANGTPAHVVIGHAPQFDVELFFRDRNDQDPPHNADSWACEVLKSVSDFDIFVLLASCALYTAYMRWNILPTAELYALMPPMIRPTRHQRCLPHAMPLDLVPHPVIREALLGQYRDWLSPGTLHSGATSVGWPYSIESAVSVDSLTGRRVLTNAFIEHATNPDNWSLDKSIRDMYPEIDEDLGFRIRH</sequence>
<dbReference type="CDD" id="cd00067">
    <property type="entry name" value="GAL4"/>
    <property type="match status" value="1"/>
</dbReference>
<dbReference type="InterPro" id="IPR001138">
    <property type="entry name" value="Zn2Cys6_DnaBD"/>
</dbReference>
<accession>A0A9P4VNR5</accession>
<organism evidence="3 4">
    <name type="scientific">Patellaria atrata CBS 101060</name>
    <dbReference type="NCBI Taxonomy" id="1346257"/>
    <lineage>
        <taxon>Eukaryota</taxon>
        <taxon>Fungi</taxon>
        <taxon>Dikarya</taxon>
        <taxon>Ascomycota</taxon>
        <taxon>Pezizomycotina</taxon>
        <taxon>Dothideomycetes</taxon>
        <taxon>Dothideomycetes incertae sedis</taxon>
        <taxon>Patellariales</taxon>
        <taxon>Patellariaceae</taxon>
        <taxon>Patellaria</taxon>
    </lineage>
</organism>
<feature type="domain" description="Zn(2)-C6 fungal-type" evidence="2">
    <location>
        <begin position="26"/>
        <end position="56"/>
    </location>
</feature>
<comment type="caution">
    <text evidence="3">The sequence shown here is derived from an EMBL/GenBank/DDBJ whole genome shotgun (WGS) entry which is preliminary data.</text>
</comment>
<dbReference type="SMART" id="SM00066">
    <property type="entry name" value="GAL4"/>
    <property type="match status" value="1"/>
</dbReference>
<dbReference type="Pfam" id="PF00172">
    <property type="entry name" value="Zn_clus"/>
    <property type="match status" value="1"/>
</dbReference>
<evidence type="ECO:0000313" key="3">
    <source>
        <dbReference type="EMBL" id="KAF2840056.1"/>
    </source>
</evidence>
<dbReference type="InterPro" id="IPR021833">
    <property type="entry name" value="DUF3425"/>
</dbReference>
<dbReference type="GO" id="GO:0000981">
    <property type="term" value="F:DNA-binding transcription factor activity, RNA polymerase II-specific"/>
    <property type="evidence" value="ECO:0007669"/>
    <property type="project" value="InterPro"/>
</dbReference>
<evidence type="ECO:0000313" key="4">
    <source>
        <dbReference type="Proteomes" id="UP000799429"/>
    </source>
</evidence>
<reference evidence="3" key="1">
    <citation type="journal article" date="2020" name="Stud. Mycol.">
        <title>101 Dothideomycetes genomes: a test case for predicting lifestyles and emergence of pathogens.</title>
        <authorList>
            <person name="Haridas S."/>
            <person name="Albert R."/>
            <person name="Binder M."/>
            <person name="Bloem J."/>
            <person name="Labutti K."/>
            <person name="Salamov A."/>
            <person name="Andreopoulos B."/>
            <person name="Baker S."/>
            <person name="Barry K."/>
            <person name="Bills G."/>
            <person name="Bluhm B."/>
            <person name="Cannon C."/>
            <person name="Castanera R."/>
            <person name="Culley D."/>
            <person name="Daum C."/>
            <person name="Ezra D."/>
            <person name="Gonzalez J."/>
            <person name="Henrissat B."/>
            <person name="Kuo A."/>
            <person name="Liang C."/>
            <person name="Lipzen A."/>
            <person name="Lutzoni F."/>
            <person name="Magnuson J."/>
            <person name="Mondo S."/>
            <person name="Nolan M."/>
            <person name="Ohm R."/>
            <person name="Pangilinan J."/>
            <person name="Park H.-J."/>
            <person name="Ramirez L."/>
            <person name="Alfaro M."/>
            <person name="Sun H."/>
            <person name="Tritt A."/>
            <person name="Yoshinaga Y."/>
            <person name="Zwiers L.-H."/>
            <person name="Turgeon B."/>
            <person name="Goodwin S."/>
            <person name="Spatafora J."/>
            <person name="Crous P."/>
            <person name="Grigoriev I."/>
        </authorList>
    </citation>
    <scope>NUCLEOTIDE SEQUENCE</scope>
    <source>
        <strain evidence="3">CBS 101060</strain>
    </source>
</reference>
<proteinExistence type="predicted"/>
<dbReference type="PANTHER" id="PTHR37012">
    <property type="entry name" value="B-ZIP TRANSCRIPTION FACTOR (EUROFUNG)-RELATED"/>
    <property type="match status" value="1"/>
</dbReference>
<dbReference type="EMBL" id="MU006093">
    <property type="protein sequence ID" value="KAF2840056.1"/>
    <property type="molecule type" value="Genomic_DNA"/>
</dbReference>
<evidence type="ECO:0000256" key="1">
    <source>
        <dbReference type="ARBA" id="ARBA00023242"/>
    </source>
</evidence>
<name>A0A9P4VNR5_9PEZI</name>
<dbReference type="PROSITE" id="PS00463">
    <property type="entry name" value="ZN2_CY6_FUNGAL_1"/>
    <property type="match status" value="1"/>
</dbReference>
<dbReference type="SUPFAM" id="SSF57701">
    <property type="entry name" value="Zn2/Cys6 DNA-binding domain"/>
    <property type="match status" value="1"/>
</dbReference>
<dbReference type="PROSITE" id="PS50048">
    <property type="entry name" value="ZN2_CY6_FUNGAL_2"/>
    <property type="match status" value="1"/>
</dbReference>
<dbReference type="OrthoDB" id="4356994at2759"/>
<keyword evidence="4" id="KW-1185">Reference proteome</keyword>
<dbReference type="GO" id="GO:0008270">
    <property type="term" value="F:zinc ion binding"/>
    <property type="evidence" value="ECO:0007669"/>
    <property type="project" value="InterPro"/>
</dbReference>
<evidence type="ECO:0000259" key="2">
    <source>
        <dbReference type="PROSITE" id="PS50048"/>
    </source>
</evidence>
<dbReference type="PANTHER" id="PTHR37012:SF2">
    <property type="entry name" value="BZIP DOMAIN-CONTAINING PROTEIN-RELATED"/>
    <property type="match status" value="1"/>
</dbReference>